<comment type="caution">
    <text evidence="1">The sequence shown here is derived from an EMBL/GenBank/DDBJ whole genome shotgun (WGS) entry which is preliminary data.</text>
</comment>
<accession>Z9JN66</accession>
<gene>
    <name evidence="1" type="ORF">AF72_01350</name>
</gene>
<evidence type="ECO:0000313" key="2">
    <source>
        <dbReference type="Proteomes" id="UP000020406"/>
    </source>
</evidence>
<dbReference type="EMBL" id="JDSQ01000002">
    <property type="protein sequence ID" value="EWS79246.1"/>
    <property type="molecule type" value="Genomic_DNA"/>
</dbReference>
<protein>
    <submittedName>
        <fullName evidence="1">Uncharacterized protein</fullName>
    </submittedName>
</protein>
<proteinExistence type="predicted"/>
<dbReference type="Proteomes" id="UP000020406">
    <property type="component" value="Unassembled WGS sequence"/>
</dbReference>
<name>Z9JN66_9GAMM</name>
<evidence type="ECO:0000313" key="1">
    <source>
        <dbReference type="EMBL" id="EWS79246.1"/>
    </source>
</evidence>
<dbReference type="KEGG" id="xtw:AB672_05015"/>
<reference evidence="1 2" key="1">
    <citation type="journal article" date="2014" name="Genome Announc.">
        <title>Draft Genome Sequence of Xylella fastidiosa Pear Leaf Scorch Strain in Taiwan.</title>
        <authorList>
            <person name="Su C.C."/>
            <person name="Deng W.L."/>
            <person name="Jan F.J."/>
            <person name="Chang C.J."/>
            <person name="Huang H."/>
            <person name="Chen J."/>
        </authorList>
    </citation>
    <scope>NUCLEOTIDE SEQUENCE [LARGE SCALE GENOMIC DNA]</scope>
    <source>
        <strain evidence="1 2">PLS229</strain>
    </source>
</reference>
<sequence>MWLNVSFGYFVIVLLVDQRGIGLSKTHSALHGVFFSDIRVEVASAVKSAHAEVSLAKDVC</sequence>
<dbReference type="AlphaFoldDB" id="Z9JN66"/>
<organism evidence="1 2">
    <name type="scientific">Xylella taiwanensis</name>
    <dbReference type="NCBI Taxonomy" id="1444770"/>
    <lineage>
        <taxon>Bacteria</taxon>
        <taxon>Pseudomonadati</taxon>
        <taxon>Pseudomonadota</taxon>
        <taxon>Gammaproteobacteria</taxon>
        <taxon>Lysobacterales</taxon>
        <taxon>Lysobacteraceae</taxon>
        <taxon>Xylella</taxon>
    </lineage>
</organism>
<dbReference type="PATRIC" id="fig|1444770.3.peg.329"/>